<dbReference type="KEGG" id="bman:114247440"/>
<gene>
    <name evidence="3" type="primary">LOC114247440</name>
</gene>
<keyword evidence="1" id="KW-1133">Transmembrane helix</keyword>
<evidence type="ECO:0000313" key="2">
    <source>
        <dbReference type="Proteomes" id="UP000504629"/>
    </source>
</evidence>
<protein>
    <submittedName>
        <fullName evidence="3">Uncharacterized protein LOC114247440</fullName>
    </submittedName>
</protein>
<keyword evidence="1" id="KW-0812">Transmembrane</keyword>
<keyword evidence="1" id="KW-0472">Membrane</keyword>
<sequence>MNIVKDFEFEGMTEAVEFGAGLAWRLLATLEGGSLIIAASALLAYTARNRLSIRTDQRPIRTVLVTNTNESLGRELKTKFELCGCTVTSGAGSGRRVDVLVVVGAEPKTEGLDGLTGLVTEDVYNNIKLLESFSPLVKEGGYIAWACAGAEASATRGAFAEAERAFDSVLQTTLQHTAKLVHCEPVWIGRGESPQRTADILVATILKHTNRNSHTSRYSVRNAANIVSQRVGRWLKIAT</sequence>
<proteinExistence type="predicted"/>
<dbReference type="Proteomes" id="UP000504629">
    <property type="component" value="Unplaced"/>
</dbReference>
<evidence type="ECO:0000313" key="3">
    <source>
        <dbReference type="RefSeq" id="XP_028036215.1"/>
    </source>
</evidence>
<evidence type="ECO:0000256" key="1">
    <source>
        <dbReference type="SAM" id="Phobius"/>
    </source>
</evidence>
<dbReference type="AlphaFoldDB" id="A0A6J2K2S9"/>
<accession>A0A6J2K2S9</accession>
<organism evidence="2 3">
    <name type="scientific">Bombyx mandarina</name>
    <name type="common">Wild silk moth</name>
    <name type="synonym">Wild silkworm</name>
    <dbReference type="NCBI Taxonomy" id="7092"/>
    <lineage>
        <taxon>Eukaryota</taxon>
        <taxon>Metazoa</taxon>
        <taxon>Ecdysozoa</taxon>
        <taxon>Arthropoda</taxon>
        <taxon>Hexapoda</taxon>
        <taxon>Insecta</taxon>
        <taxon>Pterygota</taxon>
        <taxon>Neoptera</taxon>
        <taxon>Endopterygota</taxon>
        <taxon>Lepidoptera</taxon>
        <taxon>Glossata</taxon>
        <taxon>Ditrysia</taxon>
        <taxon>Bombycoidea</taxon>
        <taxon>Bombycidae</taxon>
        <taxon>Bombycinae</taxon>
        <taxon>Bombyx</taxon>
    </lineage>
</organism>
<dbReference type="GeneID" id="114247440"/>
<dbReference type="RefSeq" id="XP_028036215.1">
    <property type="nucleotide sequence ID" value="XM_028180414.1"/>
</dbReference>
<feature type="transmembrane region" description="Helical" evidence="1">
    <location>
        <begin position="22"/>
        <end position="45"/>
    </location>
</feature>
<reference evidence="3" key="1">
    <citation type="submission" date="2025-08" db="UniProtKB">
        <authorList>
            <consortium name="RefSeq"/>
        </authorList>
    </citation>
    <scope>IDENTIFICATION</scope>
    <source>
        <tissue evidence="3">Silk gland</tissue>
    </source>
</reference>
<dbReference type="OrthoDB" id="7477040at2759"/>
<keyword evidence="2" id="KW-1185">Reference proteome</keyword>
<name>A0A6J2K2S9_BOMMA</name>